<dbReference type="Pfam" id="PF00089">
    <property type="entry name" value="Trypsin"/>
    <property type="match status" value="1"/>
</dbReference>
<dbReference type="InterPro" id="IPR001254">
    <property type="entry name" value="Trypsin_dom"/>
</dbReference>
<dbReference type="RefSeq" id="WP_307634541.1">
    <property type="nucleotide sequence ID" value="NZ_JAUSQL010000001.1"/>
</dbReference>
<dbReference type="Proteomes" id="UP001230145">
    <property type="component" value="Unassembled WGS sequence"/>
</dbReference>
<accession>A0ABT9PIL3</accession>
<dbReference type="PANTHER" id="PTHR24276">
    <property type="entry name" value="POLYSERASE-RELATED"/>
    <property type="match status" value="1"/>
</dbReference>
<sequence length="400" mass="41279">MRVRPIVTSLLVGVAVSIPTTASAISGGQEATSDYIVQIATQTKLESKKIDHCTGSALNSEWIITAAHCIEDAASDTSANIYFSNSKENPGEPISSAKIVPAPAADLALIKLSQPHELSQYATLAADHRFTEKERGYIYGYGRGIEAKPMNHLRRAEVSQSYQSRDQYWSDVYRLEGIDGTSNHGDSGGPFIVNGKLVGINILGSHVADNYWIGEVSGALQLRPFVSWIEQETGVKAVPFAQATPAPGPSPEGPTPTPETDDSPTEEGDGNQPRPEANDPAPQAPALDSPAVPVPPAPAAPVPAEDASPAAPAASPDDDTTPSAVTDTEATAEPVVANATGTPNVVVPATGTPAATVKGGGKAELAYTGSAIAPLAAAGIVSLAAGALLVRRGMASRREA</sequence>
<dbReference type="InterPro" id="IPR033116">
    <property type="entry name" value="TRYPSIN_SER"/>
</dbReference>
<evidence type="ECO:0000256" key="3">
    <source>
        <dbReference type="ARBA" id="ARBA00023157"/>
    </source>
</evidence>
<feature type="compositionally biased region" description="Acidic residues" evidence="7">
    <location>
        <begin position="259"/>
        <end position="269"/>
    </location>
</feature>
<dbReference type="SMART" id="SM00020">
    <property type="entry name" value="Tryp_SPc"/>
    <property type="match status" value="1"/>
</dbReference>
<evidence type="ECO:0000256" key="4">
    <source>
        <dbReference type="ARBA" id="ARBA00036320"/>
    </source>
</evidence>
<feature type="signal peptide" evidence="9">
    <location>
        <begin position="1"/>
        <end position="24"/>
    </location>
</feature>
<feature type="chain" id="PRO_5046038355" description="trypsin" evidence="9">
    <location>
        <begin position="25"/>
        <end position="400"/>
    </location>
</feature>
<keyword evidence="2" id="KW-0222">Digestion</keyword>
<dbReference type="PROSITE" id="PS00135">
    <property type="entry name" value="TRYPSIN_SER"/>
    <property type="match status" value="1"/>
</dbReference>
<feature type="compositionally biased region" description="Low complexity" evidence="7">
    <location>
        <begin position="302"/>
        <end position="315"/>
    </location>
</feature>
<keyword evidence="8" id="KW-0472">Membrane</keyword>
<evidence type="ECO:0000256" key="6">
    <source>
        <dbReference type="RuleBase" id="RU363034"/>
    </source>
</evidence>
<dbReference type="Gene3D" id="2.40.10.10">
    <property type="entry name" value="Trypsin-like serine proteases"/>
    <property type="match status" value="1"/>
</dbReference>
<dbReference type="SUPFAM" id="SSF50494">
    <property type="entry name" value="Trypsin-like serine proteases"/>
    <property type="match status" value="1"/>
</dbReference>
<dbReference type="PRINTS" id="PR00722">
    <property type="entry name" value="CHYMOTRYPSIN"/>
</dbReference>
<evidence type="ECO:0000256" key="8">
    <source>
        <dbReference type="SAM" id="Phobius"/>
    </source>
</evidence>
<keyword evidence="12" id="KW-1185">Reference proteome</keyword>
<evidence type="ECO:0000256" key="7">
    <source>
        <dbReference type="SAM" id="MobiDB-lite"/>
    </source>
</evidence>
<evidence type="ECO:0000256" key="9">
    <source>
        <dbReference type="SAM" id="SignalP"/>
    </source>
</evidence>
<evidence type="ECO:0000256" key="5">
    <source>
        <dbReference type="ARBA" id="ARBA00038868"/>
    </source>
</evidence>
<dbReference type="InterPro" id="IPR009003">
    <property type="entry name" value="Peptidase_S1_PA"/>
</dbReference>
<dbReference type="PANTHER" id="PTHR24276:SF97">
    <property type="entry name" value="GH13245P2-RELATED"/>
    <property type="match status" value="1"/>
</dbReference>
<dbReference type="InterPro" id="IPR043504">
    <property type="entry name" value="Peptidase_S1_PA_chymotrypsin"/>
</dbReference>
<feature type="domain" description="Peptidase S1" evidence="10">
    <location>
        <begin position="25"/>
        <end position="234"/>
    </location>
</feature>
<comment type="caution">
    <text evidence="11">The sequence shown here is derived from an EMBL/GenBank/DDBJ whole genome shotgun (WGS) entry which is preliminary data.</text>
</comment>
<keyword evidence="6" id="KW-0378">Hydrolase</keyword>
<name>A0ABT9PIL3_9ACTO</name>
<evidence type="ECO:0000259" key="10">
    <source>
        <dbReference type="PROSITE" id="PS50240"/>
    </source>
</evidence>
<organism evidence="11 12">
    <name type="scientific">Trueperella abortisuis</name>
    <dbReference type="NCBI Taxonomy" id="445930"/>
    <lineage>
        <taxon>Bacteria</taxon>
        <taxon>Bacillati</taxon>
        <taxon>Actinomycetota</taxon>
        <taxon>Actinomycetes</taxon>
        <taxon>Actinomycetales</taxon>
        <taxon>Actinomycetaceae</taxon>
        <taxon>Trueperella</taxon>
    </lineage>
</organism>
<dbReference type="PROSITE" id="PS00134">
    <property type="entry name" value="TRYPSIN_HIS"/>
    <property type="match status" value="1"/>
</dbReference>
<dbReference type="InterPro" id="IPR050430">
    <property type="entry name" value="Peptidase_S1"/>
</dbReference>
<dbReference type="InterPro" id="IPR001314">
    <property type="entry name" value="Peptidase_S1A"/>
</dbReference>
<keyword evidence="3" id="KW-1015">Disulfide bond</keyword>
<dbReference type="PROSITE" id="PS50240">
    <property type="entry name" value="TRYPSIN_DOM"/>
    <property type="match status" value="1"/>
</dbReference>
<evidence type="ECO:0000313" key="12">
    <source>
        <dbReference type="Proteomes" id="UP001230145"/>
    </source>
</evidence>
<comment type="catalytic activity">
    <reaction evidence="4">
        <text>Preferential cleavage: Arg-|-Xaa, Lys-|-Xaa.</text>
        <dbReference type="EC" id="3.4.21.4"/>
    </reaction>
</comment>
<keyword evidence="8" id="KW-1133">Transmembrane helix</keyword>
<keyword evidence="6" id="KW-0645">Protease</keyword>
<protein>
    <recommendedName>
        <fullName evidence="5">trypsin</fullName>
        <ecNumber evidence="5">3.4.21.4</ecNumber>
    </recommendedName>
</protein>
<dbReference type="EMBL" id="JAUSQL010000001">
    <property type="protein sequence ID" value="MDP9831990.1"/>
    <property type="molecule type" value="Genomic_DNA"/>
</dbReference>
<feature type="region of interest" description="Disordered" evidence="7">
    <location>
        <begin position="241"/>
        <end position="344"/>
    </location>
</feature>
<feature type="compositionally biased region" description="Pro residues" evidence="7">
    <location>
        <begin position="246"/>
        <end position="257"/>
    </location>
</feature>
<feature type="compositionally biased region" description="Pro residues" evidence="7">
    <location>
        <begin position="292"/>
        <end position="301"/>
    </location>
</feature>
<keyword evidence="6" id="KW-0720">Serine protease</keyword>
<evidence type="ECO:0000256" key="1">
    <source>
        <dbReference type="ARBA" id="ARBA00007664"/>
    </source>
</evidence>
<reference evidence="11 12" key="1">
    <citation type="submission" date="2023-07" db="EMBL/GenBank/DDBJ databases">
        <title>Sequencing the genomes of 1000 actinobacteria strains.</title>
        <authorList>
            <person name="Klenk H.-P."/>
        </authorList>
    </citation>
    <scope>NUCLEOTIDE SEQUENCE [LARGE SCALE GENOMIC DNA]</scope>
    <source>
        <strain evidence="11 12">DSM 19515</strain>
    </source>
</reference>
<keyword evidence="8" id="KW-0812">Transmembrane</keyword>
<evidence type="ECO:0000313" key="11">
    <source>
        <dbReference type="EMBL" id="MDP9831990.1"/>
    </source>
</evidence>
<evidence type="ECO:0000256" key="2">
    <source>
        <dbReference type="ARBA" id="ARBA00022757"/>
    </source>
</evidence>
<proteinExistence type="inferred from homology"/>
<comment type="similarity">
    <text evidence="1">Belongs to the peptidase S1 family.</text>
</comment>
<gene>
    <name evidence="11" type="ORF">J2S45_000669</name>
</gene>
<dbReference type="EC" id="3.4.21.4" evidence="5"/>
<feature type="transmembrane region" description="Helical" evidence="8">
    <location>
        <begin position="371"/>
        <end position="390"/>
    </location>
</feature>
<dbReference type="InterPro" id="IPR018114">
    <property type="entry name" value="TRYPSIN_HIS"/>
</dbReference>
<keyword evidence="9" id="KW-0732">Signal</keyword>